<keyword evidence="6 7" id="KW-0472">Membrane</keyword>
<evidence type="ECO:0000259" key="8">
    <source>
        <dbReference type="Pfam" id="PF00324"/>
    </source>
</evidence>
<evidence type="ECO:0000256" key="2">
    <source>
        <dbReference type="ARBA" id="ARBA00022448"/>
    </source>
</evidence>
<feature type="transmembrane region" description="Helical" evidence="7">
    <location>
        <begin position="287"/>
        <end position="308"/>
    </location>
</feature>
<feature type="transmembrane region" description="Helical" evidence="7">
    <location>
        <begin position="458"/>
        <end position="480"/>
    </location>
</feature>
<name>A0A9P6UF82_9FUNG</name>
<dbReference type="Proteomes" id="UP000823405">
    <property type="component" value="Unassembled WGS sequence"/>
</dbReference>
<keyword evidence="4" id="KW-0029">Amino-acid transport</keyword>
<dbReference type="PANTHER" id="PTHR43341:SF1">
    <property type="entry name" value="GENERAL AMINO-ACID PERMEASE GAP1"/>
    <property type="match status" value="1"/>
</dbReference>
<evidence type="ECO:0000256" key="4">
    <source>
        <dbReference type="ARBA" id="ARBA00022970"/>
    </source>
</evidence>
<dbReference type="EMBL" id="JAAAIN010003313">
    <property type="protein sequence ID" value="KAG0286403.1"/>
    <property type="molecule type" value="Genomic_DNA"/>
</dbReference>
<gene>
    <name evidence="9" type="ORF">BGZ97_007450</name>
</gene>
<feature type="transmembrane region" description="Helical" evidence="7">
    <location>
        <begin position="385"/>
        <end position="404"/>
    </location>
</feature>
<protein>
    <recommendedName>
        <fullName evidence="8">Amino acid permease/ SLC12A domain-containing protein</fullName>
    </recommendedName>
</protein>
<dbReference type="GO" id="GO:0016020">
    <property type="term" value="C:membrane"/>
    <property type="evidence" value="ECO:0007669"/>
    <property type="project" value="UniProtKB-SubCell"/>
</dbReference>
<feature type="transmembrane region" description="Helical" evidence="7">
    <location>
        <begin position="242"/>
        <end position="266"/>
    </location>
</feature>
<dbReference type="GO" id="GO:0015171">
    <property type="term" value="F:amino acid transmembrane transporter activity"/>
    <property type="evidence" value="ECO:0007669"/>
    <property type="project" value="TreeGrafter"/>
</dbReference>
<feature type="domain" description="Amino acid permease/ SLC12A" evidence="8">
    <location>
        <begin position="54"/>
        <end position="518"/>
    </location>
</feature>
<dbReference type="PIRSF" id="PIRSF006060">
    <property type="entry name" value="AA_transporter"/>
    <property type="match status" value="1"/>
</dbReference>
<feature type="transmembrane region" description="Helical" evidence="7">
    <location>
        <begin position="133"/>
        <end position="159"/>
    </location>
</feature>
<feature type="transmembrane region" description="Helical" evidence="7">
    <location>
        <begin position="416"/>
        <end position="437"/>
    </location>
</feature>
<reference evidence="9" key="1">
    <citation type="journal article" date="2020" name="Fungal Divers.">
        <title>Resolving the Mortierellaceae phylogeny through synthesis of multi-gene phylogenetics and phylogenomics.</title>
        <authorList>
            <person name="Vandepol N."/>
            <person name="Liber J."/>
            <person name="Desiro A."/>
            <person name="Na H."/>
            <person name="Kennedy M."/>
            <person name="Barry K."/>
            <person name="Grigoriev I.V."/>
            <person name="Miller A.N."/>
            <person name="O'Donnell K."/>
            <person name="Stajich J.E."/>
            <person name="Bonito G."/>
        </authorList>
    </citation>
    <scope>NUCLEOTIDE SEQUENCE</scope>
    <source>
        <strain evidence="9">NVP60</strain>
    </source>
</reference>
<dbReference type="PANTHER" id="PTHR43341">
    <property type="entry name" value="AMINO ACID PERMEASE"/>
    <property type="match status" value="1"/>
</dbReference>
<comment type="subcellular location">
    <subcellularLocation>
        <location evidence="1">Membrane</location>
        <topology evidence="1">Multi-pass membrane protein</topology>
    </subcellularLocation>
</comment>
<dbReference type="FunFam" id="1.20.1740.10:FF:000001">
    <property type="entry name" value="Amino acid permease"/>
    <property type="match status" value="1"/>
</dbReference>
<keyword evidence="3 7" id="KW-0812">Transmembrane</keyword>
<dbReference type="OrthoDB" id="3900342at2759"/>
<dbReference type="InterPro" id="IPR004841">
    <property type="entry name" value="AA-permease/SLC12A_dom"/>
</dbReference>
<dbReference type="Gene3D" id="1.20.1740.10">
    <property type="entry name" value="Amino acid/polyamine transporter I"/>
    <property type="match status" value="1"/>
</dbReference>
<feature type="transmembrane region" description="Helical" evidence="7">
    <location>
        <begin position="486"/>
        <end position="506"/>
    </location>
</feature>
<keyword evidence="5 7" id="KW-1133">Transmembrane helix</keyword>
<keyword evidence="10" id="KW-1185">Reference proteome</keyword>
<proteinExistence type="predicted"/>
<feature type="transmembrane region" description="Helical" evidence="7">
    <location>
        <begin position="199"/>
        <end position="222"/>
    </location>
</feature>
<evidence type="ECO:0000256" key="6">
    <source>
        <dbReference type="ARBA" id="ARBA00023136"/>
    </source>
</evidence>
<evidence type="ECO:0000256" key="7">
    <source>
        <dbReference type="SAM" id="Phobius"/>
    </source>
</evidence>
<sequence length="559" mass="60842">MSKTEYGAQQMDSYEGQPGYGEKIEVLEAEKHHNDLSTGNGETGGLQRNLQARHLTMISLGGTIGTGLFLASGSSIATAGPGYALIAYGLIGTMVYCFMSSLGEMTTYLPITGSINAYGTRFVDPAFGFMLGWVYWFSWSITLAAELVAAGLIISYWIPPEQCPSWVWAVVFIVVLTSLNLTTVKAYGETEYWLSLIKVLAVFVFIIVGFLYIGGAVGKGFIEADGTVARQPGADVFNMGPFHGGFAGLASIFLNAGFSFQGAELVGIAAGETKNPRKNVPRAIRQVFWRILLFYILTITIIGVCIPYDDPALSNDDGDIQSSPFTRVFIRAGIKIGGDIMNAVILVAILSAGNSGLYASSRALHTLSKEGSAPKFFSYVNRWGVPIYCVLATSLVGCLAFIVSLPQVGQGQAYDWLLSLSSTTGFIAWVGIAVNHIRFRMAYKAQGRNIKDLPFISHLYPFGPIYTLLVCLIILLGQGYTAFSPFSIKAFLSAYITLPFVVLLYIGKKFWSKTKILKLVDIDLDTGRSFIDMTMNADDSASQAEKKTPWWKKIVNILA</sequence>
<evidence type="ECO:0000256" key="5">
    <source>
        <dbReference type="ARBA" id="ARBA00022989"/>
    </source>
</evidence>
<evidence type="ECO:0000256" key="1">
    <source>
        <dbReference type="ARBA" id="ARBA00004141"/>
    </source>
</evidence>
<keyword evidence="2" id="KW-0813">Transport</keyword>
<evidence type="ECO:0000256" key="3">
    <source>
        <dbReference type="ARBA" id="ARBA00022692"/>
    </source>
</evidence>
<accession>A0A9P6UF82</accession>
<dbReference type="AlphaFoldDB" id="A0A9P6UF82"/>
<dbReference type="Pfam" id="PF00324">
    <property type="entry name" value="AA_permease"/>
    <property type="match status" value="1"/>
</dbReference>
<feature type="transmembrane region" description="Helical" evidence="7">
    <location>
        <begin position="55"/>
        <end position="76"/>
    </location>
</feature>
<comment type="caution">
    <text evidence="9">The sequence shown here is derived from an EMBL/GenBank/DDBJ whole genome shotgun (WGS) entry which is preliminary data.</text>
</comment>
<evidence type="ECO:0000313" key="9">
    <source>
        <dbReference type="EMBL" id="KAG0286403.1"/>
    </source>
</evidence>
<organism evidence="9 10">
    <name type="scientific">Linnemannia gamsii</name>
    <dbReference type="NCBI Taxonomy" id="64522"/>
    <lineage>
        <taxon>Eukaryota</taxon>
        <taxon>Fungi</taxon>
        <taxon>Fungi incertae sedis</taxon>
        <taxon>Mucoromycota</taxon>
        <taxon>Mortierellomycotina</taxon>
        <taxon>Mortierellomycetes</taxon>
        <taxon>Mortierellales</taxon>
        <taxon>Mortierellaceae</taxon>
        <taxon>Linnemannia</taxon>
    </lineage>
</organism>
<feature type="transmembrane region" description="Helical" evidence="7">
    <location>
        <begin position="328"/>
        <end position="352"/>
    </location>
</feature>
<evidence type="ECO:0000313" key="10">
    <source>
        <dbReference type="Proteomes" id="UP000823405"/>
    </source>
</evidence>
<feature type="transmembrane region" description="Helical" evidence="7">
    <location>
        <begin position="165"/>
        <end position="187"/>
    </location>
</feature>
<dbReference type="InterPro" id="IPR050524">
    <property type="entry name" value="APC_YAT"/>
</dbReference>